<protein>
    <recommendedName>
        <fullName evidence="2 3">Heme chaperone HemW</fullName>
    </recommendedName>
</protein>
<dbReference type="Pfam" id="PF06969">
    <property type="entry name" value="HemN_C"/>
    <property type="match status" value="1"/>
</dbReference>
<keyword evidence="3" id="KW-0963">Cytoplasm</keyword>
<proteinExistence type="inferred from homology"/>
<dbReference type="InterPro" id="IPR010723">
    <property type="entry name" value="HemN_C"/>
</dbReference>
<sequence length="360" mass="39481">MSLGLYLHIPYCFSKCRYCDFYSRPGERGVPDAYVDALLRELHRFAPDAPLRPDTLYFGGGTPSLLTPAQAKRLIRAADPVPGAEITLEANPETVTEESLRGFRAAGVNRISFGVQSARDTQLRTLGRPHSAKQARAAFAAARRAGFENISGDIMLALPHYTQAEFDETLELIEKGGATHISAYLLKIEPDSAFGKHPPEGLPTSDEAADFYLYAVEQLEHHGYRQYEISNFAKPGYEGKHNLIYWDCGDYLGLGPAAHSCMGGKRFCYAPDTAAFLQDAAAPIMDGNCGAEDYLILQLRLRKGLDLEAYKALYGKQFSTAQLAFVQNCVRAGYATFDGRILALTPAGLIVQNSILAQLL</sequence>
<dbReference type="PANTHER" id="PTHR13932:SF5">
    <property type="entry name" value="RADICAL S-ADENOSYL METHIONINE DOMAIN-CONTAINING PROTEIN 1, MITOCHONDRIAL"/>
    <property type="match status" value="1"/>
</dbReference>
<name>A0A173U8M1_9FIRM</name>
<keyword evidence="3" id="KW-0349">Heme</keyword>
<evidence type="ECO:0000256" key="2">
    <source>
        <dbReference type="ARBA" id="ARBA00017228"/>
    </source>
</evidence>
<keyword evidence="3" id="KW-0143">Chaperone</keyword>
<dbReference type="InterPro" id="IPR023404">
    <property type="entry name" value="rSAM_horseshoe"/>
</dbReference>
<dbReference type="GO" id="GO:0004109">
    <property type="term" value="F:coproporphyrinogen oxidase activity"/>
    <property type="evidence" value="ECO:0007669"/>
    <property type="project" value="InterPro"/>
</dbReference>
<dbReference type="AlphaFoldDB" id="A0A173U8M1"/>
<evidence type="ECO:0000259" key="4">
    <source>
        <dbReference type="PROSITE" id="PS51918"/>
    </source>
</evidence>
<dbReference type="GO" id="GO:0046872">
    <property type="term" value="F:metal ion binding"/>
    <property type="evidence" value="ECO:0007669"/>
    <property type="project" value="UniProtKB-UniRule"/>
</dbReference>
<dbReference type="InterPro" id="IPR007197">
    <property type="entry name" value="rSAM"/>
</dbReference>
<dbReference type="SMART" id="SM00729">
    <property type="entry name" value="Elp3"/>
    <property type="match status" value="1"/>
</dbReference>
<dbReference type="SFLD" id="SFLDG01082">
    <property type="entry name" value="B12-binding_domain_containing"/>
    <property type="match status" value="1"/>
</dbReference>
<dbReference type="CDD" id="cd01335">
    <property type="entry name" value="Radical_SAM"/>
    <property type="match status" value="1"/>
</dbReference>
<dbReference type="InterPro" id="IPR034505">
    <property type="entry name" value="Coproporphyrinogen-III_oxidase"/>
</dbReference>
<evidence type="ECO:0000313" key="5">
    <source>
        <dbReference type="EMBL" id="CUN10617.1"/>
    </source>
</evidence>
<organism evidence="5 6">
    <name type="scientific">Faecalibacterium prausnitzii</name>
    <dbReference type="NCBI Taxonomy" id="853"/>
    <lineage>
        <taxon>Bacteria</taxon>
        <taxon>Bacillati</taxon>
        <taxon>Bacillota</taxon>
        <taxon>Clostridia</taxon>
        <taxon>Eubacteriales</taxon>
        <taxon>Oscillospiraceae</taxon>
        <taxon>Faecalibacterium</taxon>
    </lineage>
</organism>
<feature type="domain" description="Radical SAM core" evidence="4">
    <location>
        <begin position="1"/>
        <end position="225"/>
    </location>
</feature>
<dbReference type="Pfam" id="PF04055">
    <property type="entry name" value="Radical_SAM"/>
    <property type="match status" value="1"/>
</dbReference>
<comment type="function">
    <text evidence="3">Probably acts as a heme chaperone, transferring heme to an unknown acceptor. Binds one molecule of heme per monomer, possibly covalently. Binds 1 [4Fe-4S] cluster. The cluster is coordinated with 3 cysteines and an exchangeable S-adenosyl-L-methionine.</text>
</comment>
<evidence type="ECO:0000256" key="1">
    <source>
        <dbReference type="ARBA" id="ARBA00006100"/>
    </source>
</evidence>
<keyword evidence="3" id="KW-0479">Metal-binding</keyword>
<dbReference type="EMBL" id="CYXN01000017">
    <property type="protein sequence ID" value="CUN10617.1"/>
    <property type="molecule type" value="Genomic_DNA"/>
</dbReference>
<keyword evidence="5" id="KW-0560">Oxidoreductase</keyword>
<dbReference type="InterPro" id="IPR004559">
    <property type="entry name" value="HemW-like"/>
</dbReference>
<dbReference type="GO" id="GO:0051539">
    <property type="term" value="F:4 iron, 4 sulfur cluster binding"/>
    <property type="evidence" value="ECO:0007669"/>
    <property type="project" value="UniProtKB-UniRule"/>
</dbReference>
<comment type="similarity">
    <text evidence="1">Belongs to the anaerobic coproporphyrinogen-III oxidase family. HemW subfamily.</text>
</comment>
<dbReference type="Gene3D" id="3.80.30.20">
    <property type="entry name" value="tm_1862 like domain"/>
    <property type="match status" value="1"/>
</dbReference>
<dbReference type="SFLD" id="SFLDG01065">
    <property type="entry name" value="anaerobic_coproporphyrinogen-I"/>
    <property type="match status" value="1"/>
</dbReference>
<comment type="subcellular location">
    <subcellularLocation>
        <location evidence="3">Cytoplasm</location>
    </subcellularLocation>
</comment>
<dbReference type="NCBIfam" id="TIGR00539">
    <property type="entry name" value="hemN_rel"/>
    <property type="match status" value="1"/>
</dbReference>
<dbReference type="GO" id="GO:0005737">
    <property type="term" value="C:cytoplasm"/>
    <property type="evidence" value="ECO:0007669"/>
    <property type="project" value="UniProtKB-SubCell"/>
</dbReference>
<dbReference type="GO" id="GO:0006779">
    <property type="term" value="P:porphyrin-containing compound biosynthetic process"/>
    <property type="evidence" value="ECO:0007669"/>
    <property type="project" value="InterPro"/>
</dbReference>
<dbReference type="SFLD" id="SFLDF00288">
    <property type="entry name" value="HemN-like__clustered_with_nucl"/>
    <property type="match status" value="1"/>
</dbReference>
<keyword evidence="3" id="KW-0408">Iron</keyword>
<evidence type="ECO:0000313" key="6">
    <source>
        <dbReference type="Proteomes" id="UP000095649"/>
    </source>
</evidence>
<accession>A0A173U8M1</accession>
<dbReference type="RefSeq" id="WP_055186351.1">
    <property type="nucleotide sequence ID" value="NZ_CYXN01000017.1"/>
</dbReference>
<dbReference type="OrthoDB" id="9808022at2"/>
<keyword evidence="3" id="KW-0949">S-adenosyl-L-methionine</keyword>
<gene>
    <name evidence="5" type="primary">hemZ_2</name>
    <name evidence="5" type="ORF">ERS852582_01943</name>
</gene>
<keyword evidence="3" id="KW-0411">Iron-sulfur</keyword>
<keyword evidence="3" id="KW-0004">4Fe-4S</keyword>
<dbReference type="SFLD" id="SFLDF00562">
    <property type="entry name" value="HemN-like__clustered_with_heat"/>
    <property type="match status" value="1"/>
</dbReference>
<dbReference type="SFLD" id="SFLDS00029">
    <property type="entry name" value="Radical_SAM"/>
    <property type="match status" value="1"/>
</dbReference>
<dbReference type="SUPFAM" id="SSF102114">
    <property type="entry name" value="Radical SAM enzymes"/>
    <property type="match status" value="1"/>
</dbReference>
<dbReference type="PANTHER" id="PTHR13932">
    <property type="entry name" value="COPROPORPHYRINIGEN III OXIDASE"/>
    <property type="match status" value="1"/>
</dbReference>
<dbReference type="InterPro" id="IPR058240">
    <property type="entry name" value="rSAM_sf"/>
</dbReference>
<dbReference type="Proteomes" id="UP000095649">
    <property type="component" value="Unassembled WGS sequence"/>
</dbReference>
<dbReference type="InterPro" id="IPR006638">
    <property type="entry name" value="Elp3/MiaA/NifB-like_rSAM"/>
</dbReference>
<dbReference type="PROSITE" id="PS51918">
    <property type="entry name" value="RADICAL_SAM"/>
    <property type="match status" value="1"/>
</dbReference>
<reference evidence="5 6" key="1">
    <citation type="submission" date="2015-09" db="EMBL/GenBank/DDBJ databases">
        <authorList>
            <consortium name="Pathogen Informatics"/>
        </authorList>
    </citation>
    <scope>NUCLEOTIDE SEQUENCE [LARGE SCALE GENOMIC DNA]</scope>
    <source>
        <strain evidence="5 6">2789STDY5834970</strain>
    </source>
</reference>
<evidence type="ECO:0000256" key="3">
    <source>
        <dbReference type="RuleBase" id="RU364116"/>
    </source>
</evidence>